<dbReference type="EMBL" id="GISG01277056">
    <property type="protein sequence ID" value="MBA4677941.1"/>
    <property type="molecule type" value="Transcribed_RNA"/>
</dbReference>
<proteinExistence type="predicted"/>
<reference evidence="1" key="1">
    <citation type="journal article" date="2013" name="J. Plant Res.">
        <title>Effect of fungi and light on seed germination of three Opuntia species from semiarid lands of central Mexico.</title>
        <authorList>
            <person name="Delgado-Sanchez P."/>
            <person name="Jimenez-Bremont J.F."/>
            <person name="Guerrero-Gonzalez Mde L."/>
            <person name="Flores J."/>
        </authorList>
    </citation>
    <scope>NUCLEOTIDE SEQUENCE</scope>
    <source>
        <tissue evidence="1">Cladode</tissue>
    </source>
</reference>
<reference evidence="1" key="2">
    <citation type="submission" date="2020-07" db="EMBL/GenBank/DDBJ databases">
        <authorList>
            <person name="Vera ALvarez R."/>
            <person name="Arias-Moreno D.M."/>
            <person name="Jimenez-Jacinto V."/>
            <person name="Jimenez-Bremont J.F."/>
            <person name="Swaminathan K."/>
            <person name="Moose S.P."/>
            <person name="Guerrero-Gonzalez M.L."/>
            <person name="Marino-Ramirez L."/>
            <person name="Landsman D."/>
            <person name="Rodriguez-Kessler M."/>
            <person name="Delgado-Sanchez P."/>
        </authorList>
    </citation>
    <scope>NUCLEOTIDE SEQUENCE</scope>
    <source>
        <tissue evidence="1">Cladode</tissue>
    </source>
</reference>
<sequence length="141" mass="16123">MSSQSNSLQFLFEFIISSILRNTLRSDVLKSPARYASSVSNSLRRNFAQNFATALPPWPSYTAKNEVELSRSGIAACASSMDERQPCMDDSPYLNLSFSPSSDTFSVLGLLRYVPIRDESRRRGHNPHRKRRWLRHQLHCS</sequence>
<accession>A0A7C9ESF5</accession>
<protein>
    <submittedName>
        <fullName evidence="1">Uncharacterized protein</fullName>
    </submittedName>
</protein>
<evidence type="ECO:0000313" key="1">
    <source>
        <dbReference type="EMBL" id="MBA4677941.1"/>
    </source>
</evidence>
<organism evidence="1">
    <name type="scientific">Opuntia streptacantha</name>
    <name type="common">Prickly pear cactus</name>
    <name type="synonym">Opuntia cardona</name>
    <dbReference type="NCBI Taxonomy" id="393608"/>
    <lineage>
        <taxon>Eukaryota</taxon>
        <taxon>Viridiplantae</taxon>
        <taxon>Streptophyta</taxon>
        <taxon>Embryophyta</taxon>
        <taxon>Tracheophyta</taxon>
        <taxon>Spermatophyta</taxon>
        <taxon>Magnoliopsida</taxon>
        <taxon>eudicotyledons</taxon>
        <taxon>Gunneridae</taxon>
        <taxon>Pentapetalae</taxon>
        <taxon>Caryophyllales</taxon>
        <taxon>Cactineae</taxon>
        <taxon>Cactaceae</taxon>
        <taxon>Opuntioideae</taxon>
        <taxon>Opuntia</taxon>
    </lineage>
</organism>
<dbReference type="EMBL" id="GISG01277055">
    <property type="protein sequence ID" value="MBA4677940.1"/>
    <property type="molecule type" value="Transcribed_RNA"/>
</dbReference>
<name>A0A7C9ESF5_OPUST</name>
<dbReference type="AlphaFoldDB" id="A0A7C9ESF5"/>